<evidence type="ECO:0000256" key="1">
    <source>
        <dbReference type="ARBA" id="ARBA00004651"/>
    </source>
</evidence>
<feature type="transmembrane region" description="Helical" evidence="7">
    <location>
        <begin position="236"/>
        <end position="256"/>
    </location>
</feature>
<feature type="transmembrane region" description="Helical" evidence="7">
    <location>
        <begin position="79"/>
        <end position="96"/>
    </location>
</feature>
<evidence type="ECO:0000256" key="2">
    <source>
        <dbReference type="ARBA" id="ARBA00007400"/>
    </source>
</evidence>
<evidence type="ECO:0000259" key="8">
    <source>
        <dbReference type="Pfam" id="PF01757"/>
    </source>
</evidence>
<dbReference type="KEGG" id="spol:FH971_12805"/>
<evidence type="ECO:0000256" key="3">
    <source>
        <dbReference type="ARBA" id="ARBA00022475"/>
    </source>
</evidence>
<dbReference type="Pfam" id="PF01757">
    <property type="entry name" value="Acyl_transf_3"/>
    <property type="match status" value="1"/>
</dbReference>
<comment type="subcellular location">
    <subcellularLocation>
        <location evidence="1">Cell membrane</location>
        <topology evidence="1">Multi-pass membrane protein</topology>
    </subcellularLocation>
</comment>
<dbReference type="AlphaFoldDB" id="A0A4Y5YG43"/>
<keyword evidence="5 7" id="KW-1133">Transmembrane helix</keyword>
<reference evidence="9 10" key="1">
    <citation type="submission" date="2019-06" db="EMBL/GenBank/DDBJ databases">
        <title>The genome of Shewanella sp. SM1901.</title>
        <authorList>
            <person name="Cha Q."/>
        </authorList>
    </citation>
    <scope>NUCLEOTIDE SEQUENCE [LARGE SCALE GENOMIC DNA]</scope>
    <source>
        <strain evidence="9 10">SM1901</strain>
    </source>
</reference>
<feature type="transmembrane region" description="Helical" evidence="7">
    <location>
        <begin position="173"/>
        <end position="191"/>
    </location>
</feature>
<keyword evidence="6 7" id="KW-0472">Membrane</keyword>
<feature type="transmembrane region" description="Helical" evidence="7">
    <location>
        <begin position="268"/>
        <end position="287"/>
    </location>
</feature>
<feature type="transmembrane region" description="Helical" evidence="7">
    <location>
        <begin position="299"/>
        <end position="318"/>
    </location>
</feature>
<comment type="similarity">
    <text evidence="2">Belongs to the acyltransferase 3 family.</text>
</comment>
<feature type="transmembrane region" description="Helical" evidence="7">
    <location>
        <begin position="41"/>
        <end position="67"/>
    </location>
</feature>
<keyword evidence="10" id="KW-1185">Reference proteome</keyword>
<dbReference type="RefSeq" id="WP_140234553.1">
    <property type="nucleotide sequence ID" value="NZ_CP041036.1"/>
</dbReference>
<evidence type="ECO:0000256" key="6">
    <source>
        <dbReference type="ARBA" id="ARBA00023136"/>
    </source>
</evidence>
<proteinExistence type="inferred from homology"/>
<gene>
    <name evidence="9" type="ORF">FH971_12805</name>
</gene>
<accession>A0A4Y5YG43</accession>
<dbReference type="GO" id="GO:0009246">
    <property type="term" value="P:enterobacterial common antigen biosynthetic process"/>
    <property type="evidence" value="ECO:0007669"/>
    <property type="project" value="TreeGrafter"/>
</dbReference>
<feature type="domain" description="Acyltransferase 3" evidence="8">
    <location>
        <begin position="10"/>
        <end position="318"/>
    </location>
</feature>
<evidence type="ECO:0000256" key="5">
    <source>
        <dbReference type="ARBA" id="ARBA00022989"/>
    </source>
</evidence>
<feature type="transmembrane region" description="Helical" evidence="7">
    <location>
        <begin position="12"/>
        <end position="29"/>
    </location>
</feature>
<evidence type="ECO:0000256" key="4">
    <source>
        <dbReference type="ARBA" id="ARBA00022692"/>
    </source>
</evidence>
<sequence length="336" mass="38458">MKNSLSKKISTARVICILSLIYVHFPPLYGEITDVNNFKDYFIMLISNLIGRSSVPLLSIVSGYLIVTSISKYKYTKLLRNKTLTLLVPLVAWNFLSLTKDSLLGTSPLEDKNVLNYLLSIYDTPGILPLYFLRDIFVCVTLSFLLLRLTSGIKSIVTFVLLITLSISNLNNYLFINDKIIIFFFLGMVIAKNKNIYVEQFESQLLFTVSLILLIVSTNLLIFIKPENLPDEVQTIISLTSRVFGAIIFWNIACFLTKKFNIGKYSSVIFFTFCSHTLIISFIWIIAKKLHIEPMTYSYVTLFIISPILVFIISLMIYKPFLRIFPKAQILLTGKR</sequence>
<evidence type="ECO:0000313" key="10">
    <source>
        <dbReference type="Proteomes" id="UP000319809"/>
    </source>
</evidence>
<dbReference type="InterPro" id="IPR002656">
    <property type="entry name" value="Acyl_transf_3_dom"/>
</dbReference>
<name>A0A4Y5YG43_9GAMM</name>
<feature type="transmembrane region" description="Helical" evidence="7">
    <location>
        <begin position="203"/>
        <end position="224"/>
    </location>
</feature>
<keyword evidence="9" id="KW-0012">Acyltransferase</keyword>
<evidence type="ECO:0000313" key="9">
    <source>
        <dbReference type="EMBL" id="QDE31762.1"/>
    </source>
</evidence>
<keyword evidence="9" id="KW-0808">Transferase</keyword>
<organism evidence="9 10">
    <name type="scientific">Shewanella polaris</name>
    <dbReference type="NCBI Taxonomy" id="2588449"/>
    <lineage>
        <taxon>Bacteria</taxon>
        <taxon>Pseudomonadati</taxon>
        <taxon>Pseudomonadota</taxon>
        <taxon>Gammaproteobacteria</taxon>
        <taxon>Alteromonadales</taxon>
        <taxon>Shewanellaceae</taxon>
        <taxon>Shewanella</taxon>
    </lineage>
</organism>
<dbReference type="GO" id="GO:0005886">
    <property type="term" value="C:plasma membrane"/>
    <property type="evidence" value="ECO:0007669"/>
    <property type="project" value="UniProtKB-SubCell"/>
</dbReference>
<dbReference type="PANTHER" id="PTHR40074:SF2">
    <property type="entry name" value="O-ACETYLTRANSFERASE WECH"/>
    <property type="match status" value="1"/>
</dbReference>
<dbReference type="EMBL" id="CP041036">
    <property type="protein sequence ID" value="QDE31762.1"/>
    <property type="molecule type" value="Genomic_DNA"/>
</dbReference>
<keyword evidence="3" id="KW-1003">Cell membrane</keyword>
<dbReference type="PANTHER" id="PTHR40074">
    <property type="entry name" value="O-ACETYLTRANSFERASE WECH"/>
    <property type="match status" value="1"/>
</dbReference>
<feature type="transmembrane region" description="Helical" evidence="7">
    <location>
        <begin position="145"/>
        <end position="167"/>
    </location>
</feature>
<protein>
    <submittedName>
        <fullName evidence="9">Acyltransferase</fullName>
    </submittedName>
</protein>
<dbReference type="GO" id="GO:0016413">
    <property type="term" value="F:O-acetyltransferase activity"/>
    <property type="evidence" value="ECO:0007669"/>
    <property type="project" value="TreeGrafter"/>
</dbReference>
<keyword evidence="4 7" id="KW-0812">Transmembrane</keyword>
<dbReference type="Proteomes" id="UP000319809">
    <property type="component" value="Chromosome"/>
</dbReference>
<evidence type="ECO:0000256" key="7">
    <source>
        <dbReference type="SAM" id="Phobius"/>
    </source>
</evidence>